<dbReference type="GO" id="GO:0001522">
    <property type="term" value="P:pseudouridine synthesis"/>
    <property type="evidence" value="ECO:0007669"/>
    <property type="project" value="InterPro"/>
</dbReference>
<dbReference type="InterPro" id="IPR050343">
    <property type="entry name" value="RsuA_PseudoU_synthase"/>
</dbReference>
<evidence type="ECO:0000256" key="1">
    <source>
        <dbReference type="ARBA" id="ARBA00008348"/>
    </source>
</evidence>
<dbReference type="AlphaFoldDB" id="A0A6J7HSW3"/>
<evidence type="ECO:0000256" key="2">
    <source>
        <dbReference type="ARBA" id="ARBA00022884"/>
    </source>
</evidence>
<gene>
    <name evidence="5" type="ORF">UFOPK2754_02211</name>
    <name evidence="6" type="ORF">UFOPK3543_02172</name>
    <name evidence="7" type="ORF">UFOPK3967_01225</name>
</gene>
<dbReference type="InterPro" id="IPR000748">
    <property type="entry name" value="PsdUridine_synth_RsuA/RluB/E/F"/>
</dbReference>
<evidence type="ECO:0000313" key="7">
    <source>
        <dbReference type="EMBL" id="CAB4994399.1"/>
    </source>
</evidence>
<evidence type="ECO:0000256" key="3">
    <source>
        <dbReference type="ARBA" id="ARBA00023235"/>
    </source>
</evidence>
<dbReference type="PANTHER" id="PTHR47683">
    <property type="entry name" value="PSEUDOURIDINE SYNTHASE FAMILY PROTEIN-RELATED"/>
    <property type="match status" value="1"/>
</dbReference>
<comment type="similarity">
    <text evidence="1">Belongs to the pseudouridine synthase RsuA family.</text>
</comment>
<dbReference type="EMBL" id="CAFBMH010000097">
    <property type="protein sequence ID" value="CAB4922622.1"/>
    <property type="molecule type" value="Genomic_DNA"/>
</dbReference>
<dbReference type="Gene3D" id="3.10.290.10">
    <property type="entry name" value="RNA-binding S4 domain"/>
    <property type="match status" value="1"/>
</dbReference>
<keyword evidence="2" id="KW-0694">RNA-binding</keyword>
<protein>
    <submittedName>
        <fullName evidence="6">Unannotated protein</fullName>
    </submittedName>
</protein>
<name>A0A6J7HSW3_9ZZZZ</name>
<dbReference type="InterPro" id="IPR020103">
    <property type="entry name" value="PsdUridine_synth_cat_dom_sf"/>
</dbReference>
<dbReference type="GO" id="GO:0009982">
    <property type="term" value="F:pseudouridine synthase activity"/>
    <property type="evidence" value="ECO:0007669"/>
    <property type="project" value="InterPro"/>
</dbReference>
<dbReference type="CDD" id="cd00165">
    <property type="entry name" value="S4"/>
    <property type="match status" value="1"/>
</dbReference>
<keyword evidence="3" id="KW-0413">Isomerase</keyword>
<organism evidence="6">
    <name type="scientific">freshwater metagenome</name>
    <dbReference type="NCBI Taxonomy" id="449393"/>
    <lineage>
        <taxon>unclassified sequences</taxon>
        <taxon>metagenomes</taxon>
        <taxon>ecological metagenomes</taxon>
    </lineage>
</organism>
<dbReference type="InterPro" id="IPR020094">
    <property type="entry name" value="TruA/RsuA/RluB/E/F_N"/>
</dbReference>
<dbReference type="Gene3D" id="3.30.70.580">
    <property type="entry name" value="Pseudouridine synthase I, catalytic domain, N-terminal subdomain"/>
    <property type="match status" value="1"/>
</dbReference>
<sequence length="240" mass="26060">MILFEGERLQKVLARAGLGSRRACEELIEEGRVTVNGEVAILGRRVEIAADQVAVDGVIIGVAPGLVHYLLNKPRGVVCTASDPQGRPTVVELVPSDARVYPVGRLDTDTEGLLLLTNDGELTHRLTHPSFGVEKEYLAEVEGEPSRGSLRILREGVALDDGITAPAKVSAVSPSLLKIVIHEGRNRQVRRMCEAIGHPVQRLVRTRIGPLRDGSLEPGAWRVLTVDEVRALERAASVER</sequence>
<evidence type="ECO:0000313" key="6">
    <source>
        <dbReference type="EMBL" id="CAB4922622.1"/>
    </source>
</evidence>
<dbReference type="InterPro" id="IPR006145">
    <property type="entry name" value="PsdUridine_synth_RsuA/RluA"/>
</dbReference>
<dbReference type="InterPro" id="IPR042092">
    <property type="entry name" value="PsdUridine_s_RsuA/RluB/E/F_cat"/>
</dbReference>
<evidence type="ECO:0000313" key="5">
    <source>
        <dbReference type="EMBL" id="CAB4757838.1"/>
    </source>
</evidence>
<dbReference type="InterPro" id="IPR002942">
    <property type="entry name" value="S4_RNA-bd"/>
</dbReference>
<reference evidence="6" key="1">
    <citation type="submission" date="2020-05" db="EMBL/GenBank/DDBJ databases">
        <authorList>
            <person name="Chiriac C."/>
            <person name="Salcher M."/>
            <person name="Ghai R."/>
            <person name="Kavagutti S V."/>
        </authorList>
    </citation>
    <scope>NUCLEOTIDE SEQUENCE</scope>
</reference>
<dbReference type="InterPro" id="IPR036986">
    <property type="entry name" value="S4_RNA-bd_sf"/>
</dbReference>
<dbReference type="GO" id="GO:0003723">
    <property type="term" value="F:RNA binding"/>
    <property type="evidence" value="ECO:0007669"/>
    <property type="project" value="UniProtKB-KW"/>
</dbReference>
<dbReference type="SMART" id="SM00363">
    <property type="entry name" value="S4"/>
    <property type="match status" value="1"/>
</dbReference>
<dbReference type="Pfam" id="PF00849">
    <property type="entry name" value="PseudoU_synth_2"/>
    <property type="match status" value="1"/>
</dbReference>
<proteinExistence type="inferred from homology"/>
<dbReference type="Pfam" id="PF01479">
    <property type="entry name" value="S4"/>
    <property type="match status" value="1"/>
</dbReference>
<dbReference type="Gene3D" id="3.30.70.1560">
    <property type="entry name" value="Alpha-L RNA-binding motif"/>
    <property type="match status" value="1"/>
</dbReference>
<dbReference type="SUPFAM" id="SSF55120">
    <property type="entry name" value="Pseudouridine synthase"/>
    <property type="match status" value="1"/>
</dbReference>
<feature type="domain" description="RNA-binding S4" evidence="4">
    <location>
        <begin position="7"/>
        <end position="64"/>
    </location>
</feature>
<dbReference type="GO" id="GO:0006364">
    <property type="term" value="P:rRNA processing"/>
    <property type="evidence" value="ECO:0007669"/>
    <property type="project" value="UniProtKB-ARBA"/>
</dbReference>
<dbReference type="EMBL" id="CAEZYR010000092">
    <property type="protein sequence ID" value="CAB4757838.1"/>
    <property type="molecule type" value="Genomic_DNA"/>
</dbReference>
<dbReference type="GO" id="GO:0005829">
    <property type="term" value="C:cytosol"/>
    <property type="evidence" value="ECO:0007669"/>
    <property type="project" value="UniProtKB-ARBA"/>
</dbReference>
<dbReference type="CDD" id="cd02870">
    <property type="entry name" value="PseudoU_synth_RsuA_like"/>
    <property type="match status" value="1"/>
</dbReference>
<dbReference type="InterPro" id="IPR018496">
    <property type="entry name" value="PsdUridine_synth_RsuA/RluB_CS"/>
</dbReference>
<dbReference type="SUPFAM" id="SSF55174">
    <property type="entry name" value="Alpha-L RNA-binding motif"/>
    <property type="match status" value="1"/>
</dbReference>
<evidence type="ECO:0000259" key="4">
    <source>
        <dbReference type="SMART" id="SM00363"/>
    </source>
</evidence>
<dbReference type="FunFam" id="3.30.70.1560:FF:000001">
    <property type="entry name" value="Pseudouridine synthase"/>
    <property type="match status" value="1"/>
</dbReference>
<dbReference type="FunFam" id="3.10.290.10:FF:000003">
    <property type="entry name" value="Pseudouridine synthase"/>
    <property type="match status" value="1"/>
</dbReference>
<dbReference type="PANTHER" id="PTHR47683:SF2">
    <property type="entry name" value="RNA-BINDING S4 DOMAIN-CONTAINING PROTEIN"/>
    <property type="match status" value="1"/>
</dbReference>
<accession>A0A6J7HSW3</accession>
<dbReference type="PROSITE" id="PS50889">
    <property type="entry name" value="S4"/>
    <property type="match status" value="1"/>
</dbReference>
<dbReference type="EMBL" id="CAFBOS010000063">
    <property type="protein sequence ID" value="CAB4994399.1"/>
    <property type="molecule type" value="Genomic_DNA"/>
</dbReference>
<dbReference type="NCBIfam" id="TIGR00093">
    <property type="entry name" value="pseudouridine synthase"/>
    <property type="match status" value="1"/>
</dbReference>
<dbReference type="PROSITE" id="PS01149">
    <property type="entry name" value="PSI_RSU"/>
    <property type="match status" value="1"/>
</dbReference>